<keyword evidence="10" id="KW-1185">Reference proteome</keyword>
<dbReference type="NCBIfam" id="TIGR00912">
    <property type="entry name" value="2A0309"/>
    <property type="match status" value="1"/>
</dbReference>
<name>A0A160F273_9BACL</name>
<organism evidence="9 10">
    <name type="scientific">Anoxybacteroides amylolyticum</name>
    <dbReference type="NCBI Taxonomy" id="294699"/>
    <lineage>
        <taxon>Bacteria</taxon>
        <taxon>Bacillati</taxon>
        <taxon>Bacillota</taxon>
        <taxon>Bacilli</taxon>
        <taxon>Bacillales</taxon>
        <taxon>Anoxybacillaceae</taxon>
        <taxon>Anoxybacteroides</taxon>
    </lineage>
</organism>
<feature type="transmembrane region" description="Helical" evidence="8">
    <location>
        <begin position="267"/>
        <end position="289"/>
    </location>
</feature>
<evidence type="ECO:0000256" key="3">
    <source>
        <dbReference type="ARBA" id="ARBA00022448"/>
    </source>
</evidence>
<reference evidence="9 10" key="1">
    <citation type="journal article" date="2006" name="Syst. Appl. Microbiol.">
        <title>Anoxybacillus amylolyticus sp. nov., a thermophilic amylase producing bacterium isolated from Mount Rittmann (Antarctica).</title>
        <authorList>
            <person name="Poli A."/>
            <person name="Esposito E."/>
            <person name="Lama L."/>
            <person name="Orlando P."/>
            <person name="Nicolaus G."/>
            <person name="de Appolonia F."/>
            <person name="Gambacorta A."/>
            <person name="Nicolaus B."/>
        </authorList>
    </citation>
    <scope>NUCLEOTIDE SEQUENCE [LARGE SCALE GENOMIC DNA]</scope>
    <source>
        <strain evidence="9 10">DSM 15939</strain>
    </source>
</reference>
<proteinExistence type="inferred from homology"/>
<dbReference type="KEGG" id="aamy:GFC30_2423"/>
<dbReference type="Pfam" id="PF03845">
    <property type="entry name" value="Spore_permease"/>
    <property type="match status" value="1"/>
</dbReference>
<comment type="subcellular location">
    <subcellularLocation>
        <location evidence="1">Membrane</location>
        <topology evidence="1">Multi-pass membrane protein</topology>
    </subcellularLocation>
</comment>
<evidence type="ECO:0000256" key="2">
    <source>
        <dbReference type="ARBA" id="ARBA00007998"/>
    </source>
</evidence>
<keyword evidence="6 8" id="KW-1133">Transmembrane helix</keyword>
<sequence>MEKGKISALQLAVMVYPAIIATAILLVPAITAHYAKQDMWLSPFWSSLTGFITIFIAMRLHQYYPKQTAIEYSEQIVGKWVGKIIGFLFLFFYLHATGIIVREYGEFVIGNFFIRTPLIFVMATMILVCAFAVRGGIEVIARLSEMAVPVVIIVISMFVLLLIPDMELKNMLPTMENGIIPSLKGAIVPQSWFSEFFLIAFLLPYVADQQHVKKWTVISVLAVCFTLFVINLTVLFVLGNITARFVYPVMSAVRYISIADFLEHLEAFVMAIWVAGAFLKIAVFYYVLVLGTAQWLRLSDYRLIVFPIGFLILLFGVWAAPDLMELSVFLGTSIPFYLNTVQTVIPLLLLLVAIWRNKKGKQP</sequence>
<feature type="transmembrane region" description="Helical" evidence="8">
    <location>
        <begin position="12"/>
        <end position="34"/>
    </location>
</feature>
<accession>A0A160F273</accession>
<gene>
    <name evidence="9" type="ORF">GFC30_2423</name>
</gene>
<dbReference type="Gene3D" id="1.20.1740.10">
    <property type="entry name" value="Amino acid/polyamine transporter I"/>
    <property type="match status" value="1"/>
</dbReference>
<feature type="transmembrane region" description="Helical" evidence="8">
    <location>
        <begin position="218"/>
        <end position="247"/>
    </location>
</feature>
<keyword evidence="4" id="KW-0309">Germination</keyword>
<evidence type="ECO:0000313" key="9">
    <source>
        <dbReference type="EMBL" id="ANB60317.1"/>
    </source>
</evidence>
<dbReference type="GO" id="GO:0016020">
    <property type="term" value="C:membrane"/>
    <property type="evidence" value="ECO:0007669"/>
    <property type="project" value="UniProtKB-SubCell"/>
</dbReference>
<evidence type="ECO:0000256" key="6">
    <source>
        <dbReference type="ARBA" id="ARBA00022989"/>
    </source>
</evidence>
<dbReference type="PANTHER" id="PTHR34975">
    <property type="entry name" value="SPORE GERMINATION PROTEIN A2"/>
    <property type="match status" value="1"/>
</dbReference>
<keyword evidence="7 8" id="KW-0472">Membrane</keyword>
<evidence type="ECO:0000256" key="5">
    <source>
        <dbReference type="ARBA" id="ARBA00022692"/>
    </source>
</evidence>
<dbReference type="PANTHER" id="PTHR34975:SF2">
    <property type="entry name" value="SPORE GERMINATION PROTEIN A2"/>
    <property type="match status" value="1"/>
</dbReference>
<protein>
    <submittedName>
        <fullName evidence="9">Spore germination family protein</fullName>
    </submittedName>
</protein>
<comment type="similarity">
    <text evidence="2">Belongs to the amino acid-polyamine-organocation (APC) superfamily. Spore germination protein (SGP) (TC 2.A.3.9) family.</text>
</comment>
<dbReference type="GO" id="GO:0009847">
    <property type="term" value="P:spore germination"/>
    <property type="evidence" value="ECO:0007669"/>
    <property type="project" value="InterPro"/>
</dbReference>
<dbReference type="InterPro" id="IPR004761">
    <property type="entry name" value="Spore_GerAB"/>
</dbReference>
<evidence type="ECO:0000256" key="8">
    <source>
        <dbReference type="SAM" id="Phobius"/>
    </source>
</evidence>
<evidence type="ECO:0000256" key="1">
    <source>
        <dbReference type="ARBA" id="ARBA00004141"/>
    </source>
</evidence>
<keyword evidence="5 8" id="KW-0812">Transmembrane</keyword>
<dbReference type="RefSeq" id="WP_066325858.1">
    <property type="nucleotide sequence ID" value="NZ_CP015438.1"/>
</dbReference>
<dbReference type="OrthoDB" id="2078716at2"/>
<feature type="transmembrane region" description="Helical" evidence="8">
    <location>
        <begin position="80"/>
        <end position="100"/>
    </location>
</feature>
<feature type="transmembrane region" description="Helical" evidence="8">
    <location>
        <begin position="40"/>
        <end position="60"/>
    </location>
</feature>
<dbReference type="EMBL" id="CP015438">
    <property type="protein sequence ID" value="ANB60317.1"/>
    <property type="molecule type" value="Genomic_DNA"/>
</dbReference>
<feature type="transmembrane region" description="Helical" evidence="8">
    <location>
        <begin position="301"/>
        <end position="321"/>
    </location>
</feature>
<feature type="transmembrane region" description="Helical" evidence="8">
    <location>
        <begin position="145"/>
        <end position="163"/>
    </location>
</feature>
<feature type="transmembrane region" description="Helical" evidence="8">
    <location>
        <begin position="112"/>
        <end position="133"/>
    </location>
</feature>
<feature type="transmembrane region" description="Helical" evidence="8">
    <location>
        <begin position="336"/>
        <end position="355"/>
    </location>
</feature>
<keyword evidence="3" id="KW-0813">Transport</keyword>
<evidence type="ECO:0000313" key="10">
    <source>
        <dbReference type="Proteomes" id="UP000076865"/>
    </source>
</evidence>
<dbReference type="PATRIC" id="fig|294699.3.peg.2492"/>
<dbReference type="Proteomes" id="UP000076865">
    <property type="component" value="Chromosome"/>
</dbReference>
<dbReference type="AlphaFoldDB" id="A0A160F273"/>
<evidence type="ECO:0000256" key="4">
    <source>
        <dbReference type="ARBA" id="ARBA00022544"/>
    </source>
</evidence>
<feature type="transmembrane region" description="Helical" evidence="8">
    <location>
        <begin position="183"/>
        <end position="206"/>
    </location>
</feature>
<evidence type="ECO:0000256" key="7">
    <source>
        <dbReference type="ARBA" id="ARBA00023136"/>
    </source>
</evidence>